<comment type="caution">
    <text evidence="1">The sequence shown here is derived from an EMBL/GenBank/DDBJ whole genome shotgun (WGS) entry which is preliminary data.</text>
</comment>
<dbReference type="EMBL" id="PVTH01000007">
    <property type="protein sequence ID" value="PRY51494.1"/>
    <property type="molecule type" value="Genomic_DNA"/>
</dbReference>
<evidence type="ECO:0000313" key="2">
    <source>
        <dbReference type="Proteomes" id="UP000238034"/>
    </source>
</evidence>
<gene>
    <name evidence="1" type="ORF">B0I27_10779</name>
</gene>
<accession>A0A2T0U0R0</accession>
<sequence>MQVSPQLLAEIYKNLEHGEMQGIANQLGGNFNRQNVRKELTTLKDDYNELIINAAITRIEARGVVLKFKEEAEA</sequence>
<dbReference type="RefSeq" id="WP_106293792.1">
    <property type="nucleotide sequence ID" value="NZ_PVTH01000007.1"/>
</dbReference>
<name>A0A2T0U0R0_9SPHI</name>
<reference evidence="1 2" key="1">
    <citation type="submission" date="2018-03" db="EMBL/GenBank/DDBJ databases">
        <title>Genomic Encyclopedia of Type Strains, Phase III (KMG-III): the genomes of soil and plant-associated and newly described type strains.</title>
        <authorList>
            <person name="Whitman W."/>
        </authorList>
    </citation>
    <scope>NUCLEOTIDE SEQUENCE [LARGE SCALE GENOMIC DNA]</scope>
    <source>
        <strain evidence="1 2">CGMCC 1.9313</strain>
    </source>
</reference>
<protein>
    <submittedName>
        <fullName evidence="1">Uncharacterized protein</fullName>
    </submittedName>
</protein>
<evidence type="ECO:0000313" key="1">
    <source>
        <dbReference type="EMBL" id="PRY51494.1"/>
    </source>
</evidence>
<keyword evidence="2" id="KW-1185">Reference proteome</keyword>
<organism evidence="1 2">
    <name type="scientific">Arcticibacter pallidicorallinus</name>
    <dbReference type="NCBI Taxonomy" id="1259464"/>
    <lineage>
        <taxon>Bacteria</taxon>
        <taxon>Pseudomonadati</taxon>
        <taxon>Bacteroidota</taxon>
        <taxon>Sphingobacteriia</taxon>
        <taxon>Sphingobacteriales</taxon>
        <taxon>Sphingobacteriaceae</taxon>
        <taxon>Arcticibacter</taxon>
    </lineage>
</organism>
<dbReference type="Proteomes" id="UP000238034">
    <property type="component" value="Unassembled WGS sequence"/>
</dbReference>
<proteinExistence type="predicted"/>
<dbReference type="AlphaFoldDB" id="A0A2T0U0R0"/>